<name>A0A3N1GZC0_9PSEU</name>
<dbReference type="AlphaFoldDB" id="A0A3N1GZC0"/>
<feature type="transmembrane region" description="Helical" evidence="7">
    <location>
        <begin position="260"/>
        <end position="279"/>
    </location>
</feature>
<evidence type="ECO:0000256" key="7">
    <source>
        <dbReference type="SAM" id="Phobius"/>
    </source>
</evidence>
<dbReference type="PANTHER" id="PTHR23513:SF6">
    <property type="entry name" value="MAJOR FACILITATOR SUPERFAMILY ASSOCIATED DOMAIN-CONTAINING PROTEIN"/>
    <property type="match status" value="1"/>
</dbReference>
<evidence type="ECO:0000256" key="2">
    <source>
        <dbReference type="ARBA" id="ARBA00022448"/>
    </source>
</evidence>
<evidence type="ECO:0000256" key="6">
    <source>
        <dbReference type="ARBA" id="ARBA00023136"/>
    </source>
</evidence>
<feature type="transmembrane region" description="Helical" evidence="7">
    <location>
        <begin position="199"/>
        <end position="223"/>
    </location>
</feature>
<protein>
    <submittedName>
        <fullName evidence="8">Transmembrane secretion effector</fullName>
    </submittedName>
</protein>
<evidence type="ECO:0000256" key="3">
    <source>
        <dbReference type="ARBA" id="ARBA00022475"/>
    </source>
</evidence>
<evidence type="ECO:0000256" key="4">
    <source>
        <dbReference type="ARBA" id="ARBA00022692"/>
    </source>
</evidence>
<comment type="subcellular location">
    <subcellularLocation>
        <location evidence="1">Cell membrane</location>
        <topology evidence="1">Multi-pass membrane protein</topology>
    </subcellularLocation>
</comment>
<evidence type="ECO:0000313" key="9">
    <source>
        <dbReference type="Proteomes" id="UP000268727"/>
    </source>
</evidence>
<evidence type="ECO:0000313" key="8">
    <source>
        <dbReference type="EMBL" id="ROP35539.1"/>
    </source>
</evidence>
<dbReference type="CDD" id="cd06173">
    <property type="entry name" value="MFS_MefA_like"/>
    <property type="match status" value="1"/>
</dbReference>
<keyword evidence="6 7" id="KW-0472">Membrane</keyword>
<dbReference type="EMBL" id="RJKM01000001">
    <property type="protein sequence ID" value="ROP35539.1"/>
    <property type="molecule type" value="Genomic_DNA"/>
</dbReference>
<dbReference type="GO" id="GO:0005886">
    <property type="term" value="C:plasma membrane"/>
    <property type="evidence" value="ECO:0007669"/>
    <property type="project" value="UniProtKB-SubCell"/>
</dbReference>
<dbReference type="Gene3D" id="1.20.1250.20">
    <property type="entry name" value="MFS general substrate transporter like domains"/>
    <property type="match status" value="1"/>
</dbReference>
<dbReference type="InterPro" id="IPR010290">
    <property type="entry name" value="TM_effector"/>
</dbReference>
<dbReference type="SUPFAM" id="SSF103473">
    <property type="entry name" value="MFS general substrate transporter"/>
    <property type="match status" value="1"/>
</dbReference>
<accession>A0A3N1GZC0</accession>
<dbReference type="PANTHER" id="PTHR23513">
    <property type="entry name" value="INTEGRAL MEMBRANE EFFLUX PROTEIN-RELATED"/>
    <property type="match status" value="1"/>
</dbReference>
<dbReference type="Pfam" id="PF05977">
    <property type="entry name" value="MFS_3"/>
    <property type="match status" value="1"/>
</dbReference>
<comment type="caution">
    <text evidence="8">The sequence shown here is derived from an EMBL/GenBank/DDBJ whole genome shotgun (WGS) entry which is preliminary data.</text>
</comment>
<keyword evidence="9" id="KW-1185">Reference proteome</keyword>
<keyword evidence="5 7" id="KW-1133">Transmembrane helix</keyword>
<keyword evidence="2" id="KW-0813">Transport</keyword>
<reference evidence="8 9" key="1">
    <citation type="submission" date="2018-11" db="EMBL/GenBank/DDBJ databases">
        <title>Sequencing the genomes of 1000 actinobacteria strains.</title>
        <authorList>
            <person name="Klenk H.-P."/>
        </authorList>
    </citation>
    <scope>NUCLEOTIDE SEQUENCE [LARGE SCALE GENOMIC DNA]</scope>
    <source>
        <strain evidence="8 9">DSM 44231</strain>
    </source>
</reference>
<gene>
    <name evidence="8" type="ORF">EDD40_0771</name>
</gene>
<feature type="transmembrane region" description="Helical" evidence="7">
    <location>
        <begin position="175"/>
        <end position="193"/>
    </location>
</feature>
<dbReference type="Proteomes" id="UP000268727">
    <property type="component" value="Unassembled WGS sequence"/>
</dbReference>
<sequence>MAVFWRWSSGADRSAREGLPAAVGGPVAEVLVDRWDRRRAMVAAEVLRAAAVALLLFARDPVDLWLVYLALVLESTGTVVFRPAAQAHTPVVVGTGTALSGANALNSLTDGVARLVGAPLIGFPALVAADVASYLVSAGLIASTARGARGDRGPGVGAELRAGLAFLRSTPTAEALLAVSTAFLVANASLSALPVPFGAVAWGGPGPVGLVLSALGVGFLVGAPATRALVDRLRCGSLSAGALVTTAAGFALRFNSTSSTAALPAAALIGLSGSVALVVTRTTLQRVTPTDLLGRVGAVPLTGEAAATVVGAPAGPAPAEFTSPRTTAYAVTVLAAGYAASTRGVHQPFAP</sequence>
<proteinExistence type="predicted"/>
<keyword evidence="4 7" id="KW-0812">Transmembrane</keyword>
<feature type="transmembrane region" description="Helical" evidence="7">
    <location>
        <begin position="235"/>
        <end position="254"/>
    </location>
</feature>
<keyword evidence="3" id="KW-1003">Cell membrane</keyword>
<evidence type="ECO:0000256" key="1">
    <source>
        <dbReference type="ARBA" id="ARBA00004651"/>
    </source>
</evidence>
<dbReference type="InterPro" id="IPR036259">
    <property type="entry name" value="MFS_trans_sf"/>
</dbReference>
<evidence type="ECO:0000256" key="5">
    <source>
        <dbReference type="ARBA" id="ARBA00022989"/>
    </source>
</evidence>
<organism evidence="8 9">
    <name type="scientific">Saccharothrix texasensis</name>
    <dbReference type="NCBI Taxonomy" id="103734"/>
    <lineage>
        <taxon>Bacteria</taxon>
        <taxon>Bacillati</taxon>
        <taxon>Actinomycetota</taxon>
        <taxon>Actinomycetes</taxon>
        <taxon>Pseudonocardiales</taxon>
        <taxon>Pseudonocardiaceae</taxon>
        <taxon>Saccharothrix</taxon>
    </lineage>
</organism>
<dbReference type="OrthoDB" id="4544213at2"/>